<reference evidence="1" key="1">
    <citation type="submission" date="2020-10" db="EMBL/GenBank/DDBJ databases">
        <authorList>
            <person name="Gilroy R."/>
        </authorList>
    </citation>
    <scope>NUCLEOTIDE SEQUENCE</scope>
    <source>
        <strain evidence="1">E3-2379</strain>
    </source>
</reference>
<dbReference type="EMBL" id="JADIML010000264">
    <property type="protein sequence ID" value="MBO8464111.1"/>
    <property type="molecule type" value="Genomic_DNA"/>
</dbReference>
<proteinExistence type="predicted"/>
<reference evidence="1" key="2">
    <citation type="journal article" date="2021" name="PeerJ">
        <title>Extensive microbial diversity within the chicken gut microbiome revealed by metagenomics and culture.</title>
        <authorList>
            <person name="Gilroy R."/>
            <person name="Ravi A."/>
            <person name="Getino M."/>
            <person name="Pursley I."/>
            <person name="Horton D.L."/>
            <person name="Alikhan N.F."/>
            <person name="Baker D."/>
            <person name="Gharbi K."/>
            <person name="Hall N."/>
            <person name="Watson M."/>
            <person name="Adriaenssens E.M."/>
            <person name="Foster-Nyarko E."/>
            <person name="Jarju S."/>
            <person name="Secka A."/>
            <person name="Antonio M."/>
            <person name="Oren A."/>
            <person name="Chaudhuri R.R."/>
            <person name="La Ragione R."/>
            <person name="Hildebrand F."/>
            <person name="Pallen M.J."/>
        </authorList>
    </citation>
    <scope>NUCLEOTIDE SEQUENCE</scope>
    <source>
        <strain evidence="1">E3-2379</strain>
    </source>
</reference>
<dbReference type="AlphaFoldDB" id="A0A9D9I314"/>
<comment type="caution">
    <text evidence="1">The sequence shown here is derived from an EMBL/GenBank/DDBJ whole genome shotgun (WGS) entry which is preliminary data.</text>
</comment>
<sequence>MGNSDNKGILSREIEVVVKEETNLLNENGIPVFLAKRNDVFRIYYGKTKKIGSFDEQYYVVKGRTSTEKEYLKEGTFYEKNFAIYKEESPFLEEMSLARKKAYLDIENGIALKIQKGKMKDQKIPKQEFLQIVGNAVESYVEPYIQRSYMGREVKRGVSVDKTNELDYVILPKIESETVVVYSVKLSPNAFDPKRDEEMWKSIRVQQDWKTYKEWNYEIKGISPEFFGFTRETFLDEVYPEWRSIIK</sequence>
<protein>
    <submittedName>
        <fullName evidence="1">Uncharacterized protein</fullName>
    </submittedName>
</protein>
<dbReference type="Proteomes" id="UP000823618">
    <property type="component" value="Unassembled WGS sequence"/>
</dbReference>
<evidence type="ECO:0000313" key="1">
    <source>
        <dbReference type="EMBL" id="MBO8464111.1"/>
    </source>
</evidence>
<gene>
    <name evidence="1" type="ORF">IAC13_09290</name>
</gene>
<name>A0A9D9I314_9FIRM</name>
<organism evidence="1 2">
    <name type="scientific">Candidatus Scybalomonas excrementavium</name>
    <dbReference type="NCBI Taxonomy" id="2840943"/>
    <lineage>
        <taxon>Bacteria</taxon>
        <taxon>Bacillati</taxon>
        <taxon>Bacillota</taxon>
        <taxon>Clostridia</taxon>
        <taxon>Lachnospirales</taxon>
        <taxon>Lachnospiraceae</taxon>
        <taxon>Lachnospiraceae incertae sedis</taxon>
        <taxon>Candidatus Scybalomonas</taxon>
    </lineage>
</organism>
<accession>A0A9D9I314</accession>
<evidence type="ECO:0000313" key="2">
    <source>
        <dbReference type="Proteomes" id="UP000823618"/>
    </source>
</evidence>